<reference evidence="1 2" key="1">
    <citation type="submission" date="2019-10" db="EMBL/GenBank/DDBJ databases">
        <authorList>
            <person name="Karimi E."/>
        </authorList>
    </citation>
    <scope>NUCLEOTIDE SEQUENCE [LARGE SCALE GENOMIC DNA]</scope>
    <source>
        <strain evidence="1">Exiguobacterium sp. 9Y</strain>
    </source>
</reference>
<dbReference type="AlphaFoldDB" id="A0A653IHN0"/>
<dbReference type="SUPFAM" id="SSF81301">
    <property type="entry name" value="Nucleotidyltransferase"/>
    <property type="match status" value="1"/>
</dbReference>
<gene>
    <name evidence="1" type="ORF">EXIGUO9Y_90031</name>
</gene>
<protein>
    <recommendedName>
        <fullName evidence="3">GrpB family protein</fullName>
    </recommendedName>
</protein>
<dbReference type="RefSeq" id="WP_159172637.1">
    <property type="nucleotide sequence ID" value="NZ_LR732308.1"/>
</dbReference>
<organism evidence="1 2">
    <name type="scientific">Exiguobacterium oxidotolerans</name>
    <dbReference type="NCBI Taxonomy" id="223958"/>
    <lineage>
        <taxon>Bacteria</taxon>
        <taxon>Bacillati</taxon>
        <taxon>Bacillota</taxon>
        <taxon>Bacilli</taxon>
        <taxon>Bacillales</taxon>
        <taxon>Bacillales Family XII. Incertae Sedis</taxon>
        <taxon>Exiguobacterium</taxon>
    </lineage>
</organism>
<sequence length="171" mass="19332">MRQVIVTPYQKAWAELFETEAAQLRAIFGRRLRGIHHIGSTSVAGLSAKPIIDILPVVDTLDGIESFDTAMEALGYEVLGEFGMPGRRYYRKGGDARTHHIHLYADGSPEIRRHVVFRDYLRQHPQEATAYSDIKEQLAKQHPVDISAYIAGKDAFVKEMEHRALAWCSRG</sequence>
<accession>A0A653IHN0</accession>
<evidence type="ECO:0000313" key="1">
    <source>
        <dbReference type="EMBL" id="VWX38810.1"/>
    </source>
</evidence>
<dbReference type="InterPro" id="IPR007344">
    <property type="entry name" value="GrpB/CoaE"/>
</dbReference>
<dbReference type="Gene3D" id="3.30.460.10">
    <property type="entry name" value="Beta Polymerase, domain 2"/>
    <property type="match status" value="1"/>
</dbReference>
<dbReference type="PANTHER" id="PTHR34822">
    <property type="entry name" value="GRPB DOMAIN PROTEIN (AFU_ORTHOLOGUE AFUA_1G01530)"/>
    <property type="match status" value="1"/>
</dbReference>
<dbReference type="PANTHER" id="PTHR34822:SF1">
    <property type="entry name" value="GRPB FAMILY PROTEIN"/>
    <property type="match status" value="1"/>
</dbReference>
<name>A0A653IHN0_9BACL</name>
<dbReference type="InterPro" id="IPR043519">
    <property type="entry name" value="NT_sf"/>
</dbReference>
<dbReference type="Proteomes" id="UP000439752">
    <property type="component" value="Unassembled WGS sequence"/>
</dbReference>
<keyword evidence="2" id="KW-1185">Reference proteome</keyword>
<proteinExistence type="predicted"/>
<dbReference type="EMBL" id="CABWKQ010000059">
    <property type="protein sequence ID" value="VWX38810.1"/>
    <property type="molecule type" value="Genomic_DNA"/>
</dbReference>
<evidence type="ECO:0000313" key="2">
    <source>
        <dbReference type="Proteomes" id="UP000439752"/>
    </source>
</evidence>
<evidence type="ECO:0008006" key="3">
    <source>
        <dbReference type="Google" id="ProtNLM"/>
    </source>
</evidence>
<dbReference type="Pfam" id="PF04229">
    <property type="entry name" value="GrpB"/>
    <property type="match status" value="1"/>
</dbReference>